<gene>
    <name evidence="1" type="ORF">CHI95_22570</name>
</gene>
<name>A0A264VLU5_PRORE</name>
<evidence type="ECO:0000313" key="1">
    <source>
        <dbReference type="EMBL" id="OZS72293.1"/>
    </source>
</evidence>
<dbReference type="EMBL" id="NOWC01000040">
    <property type="protein sequence ID" value="OZS72293.1"/>
    <property type="molecule type" value="Genomic_DNA"/>
</dbReference>
<sequence length="122" mass="13737">MSNTAEWVYTNVATVYPVIRGGGKWDDTITYGPPYLIACTFKGSNEVAKDDFGTEFVTKDLYNTEMKYQGQPVRHPVRGDYIAQEDTTAILDPRLANASQIVVVSKDDMSFFGESYDYVIRT</sequence>
<proteinExistence type="predicted"/>
<protein>
    <submittedName>
        <fullName evidence="1">Uncharacterized protein</fullName>
    </submittedName>
</protein>
<dbReference type="Proteomes" id="UP000216001">
    <property type="component" value="Unassembled WGS sequence"/>
</dbReference>
<reference evidence="1 2" key="1">
    <citation type="submission" date="2017-07" db="EMBL/GenBank/DDBJ databases">
        <title>blaIMP-27 on transferable plasmids in Proteus mirabilis and Providencia rettgeri.</title>
        <authorList>
            <person name="Potter R."/>
        </authorList>
    </citation>
    <scope>NUCLEOTIDE SEQUENCE [LARGE SCALE GENOMIC DNA]</scope>
    <source>
        <strain evidence="1 2">PR1</strain>
    </source>
</reference>
<dbReference type="AlphaFoldDB" id="A0A264VLU5"/>
<evidence type="ECO:0000313" key="2">
    <source>
        <dbReference type="Proteomes" id="UP000216001"/>
    </source>
</evidence>
<comment type="caution">
    <text evidence="1">The sequence shown here is derived from an EMBL/GenBank/DDBJ whole genome shotgun (WGS) entry which is preliminary data.</text>
</comment>
<accession>A0A264VLU5</accession>
<organism evidence="1 2">
    <name type="scientific">Providencia rettgeri</name>
    <dbReference type="NCBI Taxonomy" id="587"/>
    <lineage>
        <taxon>Bacteria</taxon>
        <taxon>Pseudomonadati</taxon>
        <taxon>Pseudomonadota</taxon>
        <taxon>Gammaproteobacteria</taxon>
        <taxon>Enterobacterales</taxon>
        <taxon>Morganellaceae</taxon>
        <taxon>Providencia</taxon>
    </lineage>
</organism>
<dbReference type="RefSeq" id="WP_094963021.1">
    <property type="nucleotide sequence ID" value="NZ_NOWC01000040.1"/>
</dbReference>